<organism evidence="6 7">
    <name type="scientific">Xylanimonas allomyrinae</name>
    <dbReference type="NCBI Taxonomy" id="2509459"/>
    <lineage>
        <taxon>Bacteria</taxon>
        <taxon>Bacillati</taxon>
        <taxon>Actinomycetota</taxon>
        <taxon>Actinomycetes</taxon>
        <taxon>Micrococcales</taxon>
        <taxon>Promicromonosporaceae</taxon>
        <taxon>Xylanimonas</taxon>
    </lineage>
</organism>
<proteinExistence type="predicted"/>
<name>A0A4P6EPE4_9MICO</name>
<keyword evidence="2" id="KW-0479">Metal-binding</keyword>
<dbReference type="OrthoDB" id="68993at2"/>
<sequence>MEAATAVVLDANIALRAVLGAGARRIIAEHAGPTWMCAPAVAFADARRHLPVIAGRRGWSPDALKAALDALDALEHLVHPIDAETYHGALGEAHLRIDVRDPDDAPILATALTLACPVWTEDQDFFGTGVPTWTTDRVELYLSPDRPATTA</sequence>
<evidence type="ECO:0000313" key="6">
    <source>
        <dbReference type="EMBL" id="QAY63239.1"/>
    </source>
</evidence>
<keyword evidence="1" id="KW-0540">Nuclease</keyword>
<evidence type="ECO:0000256" key="1">
    <source>
        <dbReference type="ARBA" id="ARBA00022722"/>
    </source>
</evidence>
<evidence type="ECO:0000256" key="2">
    <source>
        <dbReference type="ARBA" id="ARBA00022723"/>
    </source>
</evidence>
<dbReference type="GO" id="GO:0004518">
    <property type="term" value="F:nuclease activity"/>
    <property type="evidence" value="ECO:0007669"/>
    <property type="project" value="UniProtKB-KW"/>
</dbReference>
<dbReference type="KEGG" id="xyl:ET495_08270"/>
<reference evidence="6 7" key="1">
    <citation type="submission" date="2019-01" db="EMBL/GenBank/DDBJ databases">
        <title>Genome sequencing of strain 2JSPR-7.</title>
        <authorList>
            <person name="Heo J."/>
            <person name="Kim S.-J."/>
            <person name="Kim J.-S."/>
            <person name="Hong S.-B."/>
            <person name="Kwon S.-W."/>
        </authorList>
    </citation>
    <scope>NUCLEOTIDE SEQUENCE [LARGE SCALE GENOMIC DNA]</scope>
    <source>
        <strain evidence="6 7">2JSPR-7</strain>
    </source>
</reference>
<dbReference type="SUPFAM" id="SSF88723">
    <property type="entry name" value="PIN domain-like"/>
    <property type="match status" value="1"/>
</dbReference>
<dbReference type="Gene3D" id="3.40.50.1010">
    <property type="entry name" value="5'-nuclease"/>
    <property type="match status" value="1"/>
</dbReference>
<dbReference type="InterPro" id="IPR002716">
    <property type="entry name" value="PIN_dom"/>
</dbReference>
<dbReference type="RefSeq" id="WP_129204146.1">
    <property type="nucleotide sequence ID" value="NZ_CP035495.1"/>
</dbReference>
<gene>
    <name evidence="6" type="ORF">ET495_08270</name>
</gene>
<protein>
    <submittedName>
        <fullName evidence="6">Nucleotide-binding protein</fullName>
    </submittedName>
</protein>
<keyword evidence="4" id="KW-0460">Magnesium</keyword>
<dbReference type="AlphaFoldDB" id="A0A4P6EPE4"/>
<evidence type="ECO:0000256" key="4">
    <source>
        <dbReference type="ARBA" id="ARBA00022842"/>
    </source>
</evidence>
<accession>A0A4P6EPE4</accession>
<keyword evidence="7" id="KW-1185">Reference proteome</keyword>
<dbReference type="EMBL" id="CP035495">
    <property type="protein sequence ID" value="QAY63239.1"/>
    <property type="molecule type" value="Genomic_DNA"/>
</dbReference>
<evidence type="ECO:0000259" key="5">
    <source>
        <dbReference type="Pfam" id="PF10130"/>
    </source>
</evidence>
<dbReference type="Proteomes" id="UP000291758">
    <property type="component" value="Chromosome"/>
</dbReference>
<dbReference type="Pfam" id="PF10130">
    <property type="entry name" value="PIN_2"/>
    <property type="match status" value="1"/>
</dbReference>
<feature type="domain" description="PIN" evidence="5">
    <location>
        <begin position="8"/>
        <end position="143"/>
    </location>
</feature>
<evidence type="ECO:0000256" key="3">
    <source>
        <dbReference type="ARBA" id="ARBA00022801"/>
    </source>
</evidence>
<evidence type="ECO:0000313" key="7">
    <source>
        <dbReference type="Proteomes" id="UP000291758"/>
    </source>
</evidence>
<keyword evidence="3" id="KW-0378">Hydrolase</keyword>
<dbReference type="GO" id="GO:0016787">
    <property type="term" value="F:hydrolase activity"/>
    <property type="evidence" value="ECO:0007669"/>
    <property type="project" value="UniProtKB-KW"/>
</dbReference>
<dbReference type="GO" id="GO:0046872">
    <property type="term" value="F:metal ion binding"/>
    <property type="evidence" value="ECO:0007669"/>
    <property type="project" value="UniProtKB-KW"/>
</dbReference>
<dbReference type="InterPro" id="IPR029060">
    <property type="entry name" value="PIN-like_dom_sf"/>
</dbReference>